<dbReference type="InterPro" id="IPR053194">
    <property type="entry name" value="tRNA_methyltr_O"/>
</dbReference>
<evidence type="ECO:0000259" key="3">
    <source>
        <dbReference type="Pfam" id="PF02663"/>
    </source>
</evidence>
<feature type="domain" description="Formylmethanofuran dehydrogenase subunit E" evidence="3">
    <location>
        <begin position="20"/>
        <end position="158"/>
    </location>
</feature>
<proteinExistence type="predicted"/>
<name>F8A9H5_THEID</name>
<protein>
    <submittedName>
        <fullName evidence="4">Formylmethanofuran dehydrogenase subunit E region</fullName>
    </submittedName>
</protein>
<dbReference type="PANTHER" id="PTHR39418:SF1">
    <property type="entry name" value="DEHYDROGENASE"/>
    <property type="match status" value="1"/>
</dbReference>
<dbReference type="KEGG" id="tid:Thein_0235"/>
<dbReference type="SUPFAM" id="SSF143555">
    <property type="entry name" value="FwdE-like"/>
    <property type="match status" value="1"/>
</dbReference>
<dbReference type="HOGENOM" id="CLU_087508_0_0_0"/>
<dbReference type="Gene3D" id="1.10.3320.10">
    <property type="entry name" value="pa2218 like domain"/>
    <property type="match status" value="1"/>
</dbReference>
<evidence type="ECO:0000256" key="2">
    <source>
        <dbReference type="ARBA" id="ARBA00023134"/>
    </source>
</evidence>
<dbReference type="InterPro" id="IPR003814">
    <property type="entry name" value="FmdEsu_dom"/>
</dbReference>
<accession>F8A9H5</accession>
<evidence type="ECO:0000256" key="1">
    <source>
        <dbReference type="ARBA" id="ARBA00022741"/>
    </source>
</evidence>
<dbReference type="STRING" id="667014.Thein_0235"/>
<sequence length="207" mass="23195">MALEIKDPELAEMFAHGVYFHGHLCPAMPMGLRAGLIARKRLGVERAKSKELMLLSETGTGHLMQCFLDGVMMATGCTYGKGNCQKLYYNKMAFVLIDVVEEKAVRVAVRAEFIKHALEHSPFMKKRQEGIPPEMIEPEIAEAAVNKVLTMPEEELFNISDVYDYHYVYAQEGPPEFCTSCGEVVFGSKARVKKGKIYCIPCSGYKD</sequence>
<dbReference type="AlphaFoldDB" id="F8A9H5"/>
<dbReference type="PaxDb" id="667014-Thein_0235"/>
<dbReference type="EMBL" id="CP002683">
    <property type="protein sequence ID" value="AEH44120.1"/>
    <property type="molecule type" value="Genomic_DNA"/>
</dbReference>
<keyword evidence="1" id="KW-0547">Nucleotide-binding</keyword>
<reference evidence="4 5" key="2">
    <citation type="journal article" date="2012" name="Stand. Genomic Sci.">
        <title>Complete genome sequence of the thermophilic sulfate-reducing ocean bacterium Thermodesulfatator indicus type strain (CIR29812(T)).</title>
        <authorList>
            <person name="Anderson I."/>
            <person name="Saunders E."/>
            <person name="Lapidus A."/>
            <person name="Nolan M."/>
            <person name="Lucas S."/>
            <person name="Tice H."/>
            <person name="Del Rio T.G."/>
            <person name="Cheng J.F."/>
            <person name="Han C."/>
            <person name="Tapia R."/>
            <person name="Goodwin L.A."/>
            <person name="Pitluck S."/>
            <person name="Liolios K."/>
            <person name="Mavromatis K."/>
            <person name="Pagani I."/>
            <person name="Ivanova N."/>
            <person name="Mikhailova N."/>
            <person name="Pati A."/>
            <person name="Chen A."/>
            <person name="Palaniappan K."/>
            <person name="Land M."/>
            <person name="Hauser L."/>
            <person name="Jeffries C.D."/>
            <person name="Chang Y.J."/>
            <person name="Brambilla E.M."/>
            <person name="Rohde M."/>
            <person name="Spring S."/>
            <person name="Goker M."/>
            <person name="Detter J.C."/>
            <person name="Woyke T."/>
            <person name="Bristow J."/>
            <person name="Eisen J.A."/>
            <person name="Markowitz V."/>
            <person name="Hugenholtz P."/>
            <person name="Kyrpides N.C."/>
            <person name="Klenk H.P."/>
        </authorList>
    </citation>
    <scope>NUCLEOTIDE SEQUENCE [LARGE SCALE GENOMIC DNA]</scope>
    <source>
        <strain evidence="5">DSM 15286 / JCM 11887 / CIR29812</strain>
    </source>
</reference>
<dbReference type="PANTHER" id="PTHR39418">
    <property type="entry name" value="DEHYDROGENASE-RELATED"/>
    <property type="match status" value="1"/>
</dbReference>
<keyword evidence="5" id="KW-1185">Reference proteome</keyword>
<dbReference type="Gene3D" id="3.30.1330.20">
    <property type="entry name" value="Tubulin/FtsZ, C-terminal domain"/>
    <property type="match status" value="1"/>
</dbReference>
<dbReference type="Proteomes" id="UP000006793">
    <property type="component" value="Chromosome"/>
</dbReference>
<gene>
    <name evidence="4" type="ordered locus">Thein_0235</name>
</gene>
<dbReference type="eggNOG" id="COG2191">
    <property type="taxonomic scope" value="Bacteria"/>
</dbReference>
<dbReference type="RefSeq" id="WP_013906866.1">
    <property type="nucleotide sequence ID" value="NC_015681.1"/>
</dbReference>
<dbReference type="GO" id="GO:0005525">
    <property type="term" value="F:GTP binding"/>
    <property type="evidence" value="ECO:0007669"/>
    <property type="project" value="UniProtKB-KW"/>
</dbReference>
<dbReference type="InParanoid" id="F8A9H5"/>
<dbReference type="InterPro" id="IPR023288">
    <property type="entry name" value="Pa2218-like_dom_sf"/>
</dbReference>
<evidence type="ECO:0000313" key="5">
    <source>
        <dbReference type="Proteomes" id="UP000006793"/>
    </source>
</evidence>
<dbReference type="InterPro" id="IPR037103">
    <property type="entry name" value="Tubulin/FtsZ-like_C"/>
</dbReference>
<reference evidence="5" key="1">
    <citation type="submission" date="2011-04" db="EMBL/GenBank/DDBJ databases">
        <title>The complete genome of Thermodesulfatator indicus DSM 15286.</title>
        <authorList>
            <person name="Lucas S."/>
            <person name="Copeland A."/>
            <person name="Lapidus A."/>
            <person name="Bruce D."/>
            <person name="Goodwin L."/>
            <person name="Pitluck S."/>
            <person name="Peters L."/>
            <person name="Kyrpides N."/>
            <person name="Mavromatis K."/>
            <person name="Pagani I."/>
            <person name="Ivanova N."/>
            <person name="Saunders L."/>
            <person name="Detter J.C."/>
            <person name="Tapia R."/>
            <person name="Han C."/>
            <person name="Land M."/>
            <person name="Hauser L."/>
            <person name="Markowitz V."/>
            <person name="Cheng J.-F."/>
            <person name="Hugenholtz P."/>
            <person name="Woyke T."/>
            <person name="Wu D."/>
            <person name="Spring S."/>
            <person name="Schroeder M."/>
            <person name="Brambilla E."/>
            <person name="Klenk H.-P."/>
            <person name="Eisen J.A."/>
        </authorList>
    </citation>
    <scope>NUCLEOTIDE SEQUENCE [LARGE SCALE GENOMIC DNA]</scope>
    <source>
        <strain evidence="5">DSM 15286 / JCM 11887 / CIR29812</strain>
    </source>
</reference>
<evidence type="ECO:0000313" key="4">
    <source>
        <dbReference type="EMBL" id="AEH44120.1"/>
    </source>
</evidence>
<keyword evidence="2" id="KW-0342">GTP-binding</keyword>
<dbReference type="Pfam" id="PF02663">
    <property type="entry name" value="FmdE"/>
    <property type="match status" value="1"/>
</dbReference>
<organism evidence="4 5">
    <name type="scientific">Thermodesulfatator indicus (strain DSM 15286 / JCM 11887 / CIR29812)</name>
    <dbReference type="NCBI Taxonomy" id="667014"/>
    <lineage>
        <taxon>Bacteria</taxon>
        <taxon>Pseudomonadati</taxon>
        <taxon>Thermodesulfobacteriota</taxon>
        <taxon>Thermodesulfobacteria</taxon>
        <taxon>Thermodesulfobacteriales</taxon>
        <taxon>Thermodesulfatatoraceae</taxon>
        <taxon>Thermodesulfatator</taxon>
    </lineage>
</organism>